<dbReference type="Proteomes" id="UP000006039">
    <property type="component" value="Unassembled WGS sequence"/>
</dbReference>
<dbReference type="VEuPathDB" id="FungiDB:GGTG_02742"/>
<accession>J3NN84</accession>
<dbReference type="GeneID" id="20343200"/>
<evidence type="ECO:0000313" key="2">
    <source>
        <dbReference type="EMBL" id="EJT77636.1"/>
    </source>
</evidence>
<feature type="compositionally biased region" description="Polar residues" evidence="1">
    <location>
        <begin position="1"/>
        <end position="10"/>
    </location>
</feature>
<feature type="region of interest" description="Disordered" evidence="1">
    <location>
        <begin position="1"/>
        <end position="84"/>
    </location>
</feature>
<dbReference type="EMBL" id="GL385396">
    <property type="protein sequence ID" value="EJT77636.1"/>
    <property type="molecule type" value="Genomic_DNA"/>
</dbReference>
<organism evidence="2">
    <name type="scientific">Gaeumannomyces tritici (strain R3-111a-1)</name>
    <name type="common">Wheat and barley take-all root rot fungus</name>
    <name type="synonym">Gaeumannomyces graminis var. tritici</name>
    <dbReference type="NCBI Taxonomy" id="644352"/>
    <lineage>
        <taxon>Eukaryota</taxon>
        <taxon>Fungi</taxon>
        <taxon>Dikarya</taxon>
        <taxon>Ascomycota</taxon>
        <taxon>Pezizomycotina</taxon>
        <taxon>Sordariomycetes</taxon>
        <taxon>Sordariomycetidae</taxon>
        <taxon>Magnaporthales</taxon>
        <taxon>Magnaporthaceae</taxon>
        <taxon>Gaeumannomyces</taxon>
    </lineage>
</organism>
<gene>
    <name evidence="3" type="primary">20343200</name>
    <name evidence="2" type="ORF">GGTG_02742</name>
</gene>
<sequence>MPCKGSQVNGCSRDKGRLRSSSGSGSRSDARFGVSHNTKPAHQEGSGSGAKARLQDAGRKNSSKRPERRWAKERQGQICRGNKQ</sequence>
<reference evidence="3" key="4">
    <citation type="journal article" date="2015" name="G3 (Bethesda)">
        <title>Genome sequences of three phytopathogenic species of the Magnaporthaceae family of fungi.</title>
        <authorList>
            <person name="Okagaki L.H."/>
            <person name="Nunes C.C."/>
            <person name="Sailsbery J."/>
            <person name="Clay B."/>
            <person name="Brown D."/>
            <person name="John T."/>
            <person name="Oh Y."/>
            <person name="Young N."/>
            <person name="Fitzgerald M."/>
            <person name="Haas B.J."/>
            <person name="Zeng Q."/>
            <person name="Young S."/>
            <person name="Adiconis X."/>
            <person name="Fan L."/>
            <person name="Levin J.Z."/>
            <person name="Mitchell T.K."/>
            <person name="Okubara P.A."/>
            <person name="Farman M.L."/>
            <person name="Kohn L.M."/>
            <person name="Birren B."/>
            <person name="Ma L.-J."/>
            <person name="Dean R.A."/>
        </authorList>
    </citation>
    <scope>NUCLEOTIDE SEQUENCE</scope>
    <source>
        <strain evidence="3">R3-111a-1</strain>
    </source>
</reference>
<evidence type="ECO:0000256" key="1">
    <source>
        <dbReference type="SAM" id="MobiDB-lite"/>
    </source>
</evidence>
<reference evidence="3" key="5">
    <citation type="submission" date="2018-04" db="UniProtKB">
        <authorList>
            <consortium name="EnsemblFungi"/>
        </authorList>
    </citation>
    <scope>IDENTIFICATION</scope>
    <source>
        <strain evidence="3">R3-111a-1</strain>
    </source>
</reference>
<dbReference type="AlphaFoldDB" id="J3NN84"/>
<dbReference type="EnsemblFungi" id="EJT77636">
    <property type="protein sequence ID" value="EJT77636"/>
    <property type="gene ID" value="GGTG_02742"/>
</dbReference>
<dbReference type="HOGENOM" id="CLU_2527579_0_0_1"/>
<reference evidence="2" key="2">
    <citation type="submission" date="2010-07" db="EMBL/GenBank/DDBJ databases">
        <authorList>
            <consortium name="The Broad Institute Genome Sequencing Platform"/>
            <consortium name="Broad Institute Genome Sequencing Center for Infectious Disease"/>
            <person name="Ma L.-J."/>
            <person name="Dead R."/>
            <person name="Young S."/>
            <person name="Zeng Q."/>
            <person name="Koehrsen M."/>
            <person name="Alvarado L."/>
            <person name="Berlin A."/>
            <person name="Chapman S.B."/>
            <person name="Chen Z."/>
            <person name="Freedman E."/>
            <person name="Gellesch M."/>
            <person name="Goldberg J."/>
            <person name="Griggs A."/>
            <person name="Gujja S."/>
            <person name="Heilman E.R."/>
            <person name="Heiman D."/>
            <person name="Hepburn T."/>
            <person name="Howarth C."/>
            <person name="Jen D."/>
            <person name="Larson L."/>
            <person name="Mehta T."/>
            <person name="Neiman D."/>
            <person name="Pearson M."/>
            <person name="Roberts A."/>
            <person name="Saif S."/>
            <person name="Shea T."/>
            <person name="Shenoy N."/>
            <person name="Sisk P."/>
            <person name="Stolte C."/>
            <person name="Sykes S."/>
            <person name="Walk T."/>
            <person name="White J."/>
            <person name="Yandava C."/>
            <person name="Haas B."/>
            <person name="Nusbaum C."/>
            <person name="Birren B."/>
        </authorList>
    </citation>
    <scope>NUCLEOTIDE SEQUENCE</scope>
    <source>
        <strain evidence="2">R3-111a-1</strain>
    </source>
</reference>
<dbReference type="RefSeq" id="XP_009218781.1">
    <property type="nucleotide sequence ID" value="XM_009220517.1"/>
</dbReference>
<evidence type="ECO:0000313" key="3">
    <source>
        <dbReference type="EnsemblFungi" id="EJT77636"/>
    </source>
</evidence>
<protein>
    <submittedName>
        <fullName evidence="2 3">Uncharacterized protein</fullName>
    </submittedName>
</protein>
<evidence type="ECO:0000313" key="4">
    <source>
        <dbReference type="Proteomes" id="UP000006039"/>
    </source>
</evidence>
<reference evidence="2" key="3">
    <citation type="submission" date="2010-09" db="EMBL/GenBank/DDBJ databases">
        <title>Annotation of Gaeumannomyces graminis var. tritici R3-111a-1.</title>
        <authorList>
            <consortium name="The Broad Institute Genome Sequencing Platform"/>
            <person name="Ma L.-J."/>
            <person name="Dead R."/>
            <person name="Young S.K."/>
            <person name="Zeng Q."/>
            <person name="Gargeya S."/>
            <person name="Fitzgerald M."/>
            <person name="Haas B."/>
            <person name="Abouelleil A."/>
            <person name="Alvarado L."/>
            <person name="Arachchi H.M."/>
            <person name="Berlin A."/>
            <person name="Brown A."/>
            <person name="Chapman S.B."/>
            <person name="Chen Z."/>
            <person name="Dunbar C."/>
            <person name="Freedman E."/>
            <person name="Gearin G."/>
            <person name="Gellesch M."/>
            <person name="Goldberg J."/>
            <person name="Griggs A."/>
            <person name="Gujja S."/>
            <person name="Heiman D."/>
            <person name="Howarth C."/>
            <person name="Larson L."/>
            <person name="Lui A."/>
            <person name="MacDonald P.J.P."/>
            <person name="Mehta T."/>
            <person name="Montmayeur A."/>
            <person name="Murphy C."/>
            <person name="Neiman D."/>
            <person name="Pearson M."/>
            <person name="Priest M."/>
            <person name="Roberts A."/>
            <person name="Saif S."/>
            <person name="Shea T."/>
            <person name="Shenoy N."/>
            <person name="Sisk P."/>
            <person name="Stolte C."/>
            <person name="Sykes S."/>
            <person name="Yandava C."/>
            <person name="Wortman J."/>
            <person name="Nusbaum C."/>
            <person name="Birren B."/>
        </authorList>
    </citation>
    <scope>NUCLEOTIDE SEQUENCE</scope>
    <source>
        <strain evidence="2">R3-111a-1</strain>
    </source>
</reference>
<feature type="compositionally biased region" description="Basic and acidic residues" evidence="1">
    <location>
        <begin position="53"/>
        <end position="75"/>
    </location>
</feature>
<reference evidence="4" key="1">
    <citation type="submission" date="2010-07" db="EMBL/GenBank/DDBJ databases">
        <title>The genome sequence of Gaeumannomyces graminis var. tritici strain R3-111a-1.</title>
        <authorList>
            <consortium name="The Broad Institute Genome Sequencing Platform"/>
            <person name="Ma L.-J."/>
            <person name="Dead R."/>
            <person name="Young S."/>
            <person name="Zeng Q."/>
            <person name="Koehrsen M."/>
            <person name="Alvarado L."/>
            <person name="Berlin A."/>
            <person name="Chapman S.B."/>
            <person name="Chen Z."/>
            <person name="Freedman E."/>
            <person name="Gellesch M."/>
            <person name="Goldberg J."/>
            <person name="Griggs A."/>
            <person name="Gujja S."/>
            <person name="Heilman E.R."/>
            <person name="Heiman D."/>
            <person name="Hepburn T."/>
            <person name="Howarth C."/>
            <person name="Jen D."/>
            <person name="Larson L."/>
            <person name="Mehta T."/>
            <person name="Neiman D."/>
            <person name="Pearson M."/>
            <person name="Roberts A."/>
            <person name="Saif S."/>
            <person name="Shea T."/>
            <person name="Shenoy N."/>
            <person name="Sisk P."/>
            <person name="Stolte C."/>
            <person name="Sykes S."/>
            <person name="Walk T."/>
            <person name="White J."/>
            <person name="Yandava C."/>
            <person name="Haas B."/>
            <person name="Nusbaum C."/>
            <person name="Birren B."/>
        </authorList>
    </citation>
    <scope>NUCLEOTIDE SEQUENCE [LARGE SCALE GENOMIC DNA]</scope>
    <source>
        <strain evidence="4">R3-111a-1</strain>
    </source>
</reference>
<proteinExistence type="predicted"/>
<keyword evidence="4" id="KW-1185">Reference proteome</keyword>
<name>J3NN84_GAET3</name>